<organism evidence="1 2">
    <name type="scientific">Cellulomonas cellasea</name>
    <dbReference type="NCBI Taxonomy" id="43670"/>
    <lineage>
        <taxon>Bacteria</taxon>
        <taxon>Bacillati</taxon>
        <taxon>Actinomycetota</taxon>
        <taxon>Actinomycetes</taxon>
        <taxon>Micrococcales</taxon>
        <taxon>Cellulomonadaceae</taxon>
        <taxon>Cellulomonas</taxon>
    </lineage>
</organism>
<dbReference type="RefSeq" id="WP_183298258.1">
    <property type="nucleotide sequence ID" value="NZ_JACHVX010000011.1"/>
</dbReference>
<evidence type="ECO:0000313" key="2">
    <source>
        <dbReference type="Proteomes" id="UP000518206"/>
    </source>
</evidence>
<dbReference type="AlphaFoldDB" id="A0A7W4YD89"/>
<sequence length="178" mass="19435">MSDAYVPVFADYHQFVIGDSEAFATGEQEVQQNPDPTGLIITPHRMWAYIATGVSIGPVAVNLRLRSEVPSSHGLTEWEDVAEVSLFVRDGEKIAAFDLDQTGASSPALAPAPGWHRVRVHARGRDARYDLPTDVPVEQYLIEVWHAPFRPAEKVKLTSAAGVSLLAAWGDQDEGFAP</sequence>
<proteinExistence type="predicted"/>
<name>A0A7W4YD89_9CELL</name>
<dbReference type="Proteomes" id="UP000518206">
    <property type="component" value="Unassembled WGS sequence"/>
</dbReference>
<protein>
    <submittedName>
        <fullName evidence="1">Uncharacterized protein</fullName>
    </submittedName>
</protein>
<accession>A0A7W4YD89</accession>
<gene>
    <name evidence="1" type="ORF">FHR80_004500</name>
</gene>
<reference evidence="1 2" key="2">
    <citation type="submission" date="2020-08" db="EMBL/GenBank/DDBJ databases">
        <authorList>
            <person name="Partida-Martinez L."/>
            <person name="Huntemann M."/>
            <person name="Clum A."/>
            <person name="Wang J."/>
            <person name="Palaniappan K."/>
            <person name="Ritter S."/>
            <person name="Chen I.-M."/>
            <person name="Stamatis D."/>
            <person name="Reddy T."/>
            <person name="O'Malley R."/>
            <person name="Daum C."/>
            <person name="Shapiro N."/>
            <person name="Ivanova N."/>
            <person name="Kyrpides N."/>
            <person name="Woyke T."/>
        </authorList>
    </citation>
    <scope>NUCLEOTIDE SEQUENCE [LARGE SCALE GENOMIC DNA]</scope>
    <source>
        <strain evidence="1 2">RAS26</strain>
    </source>
</reference>
<dbReference type="EMBL" id="JACHVX010000011">
    <property type="protein sequence ID" value="MBB2925553.1"/>
    <property type="molecule type" value="Genomic_DNA"/>
</dbReference>
<reference evidence="1 2" key="1">
    <citation type="submission" date="2020-08" db="EMBL/GenBank/DDBJ databases">
        <title>The Agave Microbiome: Exploring the role of microbial communities in plant adaptations to desert environments.</title>
        <authorList>
            <person name="Partida-Martinez L.P."/>
        </authorList>
    </citation>
    <scope>NUCLEOTIDE SEQUENCE [LARGE SCALE GENOMIC DNA]</scope>
    <source>
        <strain evidence="1 2">RAS26</strain>
    </source>
</reference>
<comment type="caution">
    <text evidence="1">The sequence shown here is derived from an EMBL/GenBank/DDBJ whole genome shotgun (WGS) entry which is preliminary data.</text>
</comment>
<evidence type="ECO:0000313" key="1">
    <source>
        <dbReference type="EMBL" id="MBB2925553.1"/>
    </source>
</evidence>